<gene>
    <name evidence="1" type="ORF">BDP27DRAFT_1362909</name>
</gene>
<dbReference type="EMBL" id="JADNRY010000045">
    <property type="protein sequence ID" value="KAF9069984.1"/>
    <property type="molecule type" value="Genomic_DNA"/>
</dbReference>
<dbReference type="AlphaFoldDB" id="A0A9P5PVC3"/>
<keyword evidence="2" id="KW-1185">Reference proteome</keyword>
<dbReference type="Proteomes" id="UP000772434">
    <property type="component" value="Unassembled WGS sequence"/>
</dbReference>
<accession>A0A9P5PVC3</accession>
<sequence>MTNRIKKCMCINHLVLDDCSARMAYTQNFSNQLNTSLEGAVKEKEKTEQAVNAGKTFWSSILSLLEHPAIGNYDEKKDQIKFIILHTYAQRYGQAPPAFNSASATMTPQPFDMTAIVQQSGAGSTEHILVVSSGNIQGKRMKLVQEVFVQRKCGTLVVIPKMFKLVSPAAKPRALVASSLEKSASFHPGIYCGYQHLLAEGMAVYVRQAGLYFLTDSSTNYYPNPISFPAQEQMYAIIRIPPGQGNKLSTIKIKGVVAITGNAVKLGIPVSQLLSLPPQFNDPQDLLDGYHLLPPSTVENDAEPYLNNEERDYSAEPMLILLCFAHVSRGECCFQRVVELVELRERLYRRRTVQTTGGRGTAHDGWCSPLCKALVVFNCLYDLSGKAPENSNHHLTTTAAPESAWLLSQKRKKKEMPSGLLLGVDFLTLLATKATVEEVQDTLRRGVYVGIARFKRAEPEKAAASILLGSPRLRLFLARDYDRRP</sequence>
<evidence type="ECO:0000313" key="1">
    <source>
        <dbReference type="EMBL" id="KAF9069984.1"/>
    </source>
</evidence>
<reference evidence="1" key="1">
    <citation type="submission" date="2020-11" db="EMBL/GenBank/DDBJ databases">
        <authorList>
            <consortium name="DOE Joint Genome Institute"/>
            <person name="Ahrendt S."/>
            <person name="Riley R."/>
            <person name="Andreopoulos W."/>
            <person name="Labutti K."/>
            <person name="Pangilinan J."/>
            <person name="Ruiz-Duenas F.J."/>
            <person name="Barrasa J.M."/>
            <person name="Sanchez-Garcia M."/>
            <person name="Camarero S."/>
            <person name="Miyauchi S."/>
            <person name="Serrano A."/>
            <person name="Linde D."/>
            <person name="Babiker R."/>
            <person name="Drula E."/>
            <person name="Ayuso-Fernandez I."/>
            <person name="Pacheco R."/>
            <person name="Padilla G."/>
            <person name="Ferreira P."/>
            <person name="Barriuso J."/>
            <person name="Kellner H."/>
            <person name="Castanera R."/>
            <person name="Alfaro M."/>
            <person name="Ramirez L."/>
            <person name="Pisabarro A.G."/>
            <person name="Kuo A."/>
            <person name="Tritt A."/>
            <person name="Lipzen A."/>
            <person name="He G."/>
            <person name="Yan M."/>
            <person name="Ng V."/>
            <person name="Cullen D."/>
            <person name="Martin F."/>
            <person name="Rosso M.-N."/>
            <person name="Henrissat B."/>
            <person name="Hibbett D."/>
            <person name="Martinez A.T."/>
            <person name="Grigoriev I.V."/>
        </authorList>
    </citation>
    <scope>NUCLEOTIDE SEQUENCE</scope>
    <source>
        <strain evidence="1">AH 40177</strain>
    </source>
</reference>
<evidence type="ECO:0000313" key="2">
    <source>
        <dbReference type="Proteomes" id="UP000772434"/>
    </source>
</evidence>
<name>A0A9P5PVC3_9AGAR</name>
<organism evidence="1 2">
    <name type="scientific">Rhodocollybia butyracea</name>
    <dbReference type="NCBI Taxonomy" id="206335"/>
    <lineage>
        <taxon>Eukaryota</taxon>
        <taxon>Fungi</taxon>
        <taxon>Dikarya</taxon>
        <taxon>Basidiomycota</taxon>
        <taxon>Agaricomycotina</taxon>
        <taxon>Agaricomycetes</taxon>
        <taxon>Agaricomycetidae</taxon>
        <taxon>Agaricales</taxon>
        <taxon>Marasmiineae</taxon>
        <taxon>Omphalotaceae</taxon>
        <taxon>Rhodocollybia</taxon>
    </lineage>
</organism>
<protein>
    <submittedName>
        <fullName evidence="1">Uncharacterized protein</fullName>
    </submittedName>
</protein>
<comment type="caution">
    <text evidence="1">The sequence shown here is derived from an EMBL/GenBank/DDBJ whole genome shotgun (WGS) entry which is preliminary data.</text>
</comment>
<proteinExistence type="predicted"/>